<keyword evidence="16" id="KW-1185">Reference proteome</keyword>
<dbReference type="PROSITE" id="PS00767">
    <property type="entry name" value="THF_DHG_CYH_2"/>
    <property type="match status" value="1"/>
</dbReference>
<dbReference type="SUPFAM" id="SSF53223">
    <property type="entry name" value="Aminoacid dehydrogenase-like, N-terminal domain"/>
    <property type="match status" value="1"/>
</dbReference>
<dbReference type="EC" id="1.5.1.5" evidence="12"/>
<dbReference type="InterPro" id="IPR000672">
    <property type="entry name" value="THF_DH/CycHdrlase"/>
</dbReference>
<feature type="binding site" evidence="12">
    <location>
        <begin position="165"/>
        <end position="167"/>
    </location>
    <ligand>
        <name>NADP(+)</name>
        <dbReference type="ChEBI" id="CHEBI:58349"/>
    </ligand>
</feature>
<keyword evidence="11 12" id="KW-0511">Multifunctional enzyme</keyword>
<comment type="subunit">
    <text evidence="2 12">Homodimer.</text>
</comment>
<dbReference type="GO" id="GO:0004488">
    <property type="term" value="F:methylenetetrahydrofolate dehydrogenase (NADP+) activity"/>
    <property type="evidence" value="ECO:0007669"/>
    <property type="project" value="UniProtKB-UniRule"/>
</dbReference>
<comment type="catalytic activity">
    <reaction evidence="12">
        <text>(6R)-5,10-methenyltetrahydrofolate + H2O = (6R)-10-formyltetrahydrofolate + H(+)</text>
        <dbReference type="Rhea" id="RHEA:23700"/>
        <dbReference type="ChEBI" id="CHEBI:15377"/>
        <dbReference type="ChEBI" id="CHEBI:15378"/>
        <dbReference type="ChEBI" id="CHEBI:57455"/>
        <dbReference type="ChEBI" id="CHEBI:195366"/>
        <dbReference type="EC" id="3.5.4.9"/>
    </reaction>
</comment>
<comment type="caution">
    <text evidence="12">Lacks conserved residue(s) required for the propagation of feature annotation.</text>
</comment>
<organism evidence="15 16">
    <name type="scientific">Shimazuella alba</name>
    <dbReference type="NCBI Taxonomy" id="2690964"/>
    <lineage>
        <taxon>Bacteria</taxon>
        <taxon>Bacillati</taxon>
        <taxon>Bacillota</taxon>
        <taxon>Bacilli</taxon>
        <taxon>Bacillales</taxon>
        <taxon>Thermoactinomycetaceae</taxon>
        <taxon>Shimazuella</taxon>
    </lineage>
</organism>
<comment type="similarity">
    <text evidence="12">Belongs to the tetrahydrofolate dehydrogenase/cyclohydrolase family.</text>
</comment>
<dbReference type="Proteomes" id="UP000430692">
    <property type="component" value="Unassembled WGS sequence"/>
</dbReference>
<keyword evidence="8 12" id="KW-0560">Oxidoreductase</keyword>
<sequence length="282" mass="30054">MPAKIISGKQIAADIRLELKDEVSELRKNDIFPKLVVVLVGNNPASESYVKGKIRAAEEIGMESVLIRYADTISEDELLSKVNDLNKDESVHGILVQLPLPKQISEQRVIEAIAAEKDVDGFHPESVGRMVTGLETFLSCTPAGIMQLLKRSDVSLQGKHAVVVGRSNIVGKPISLLLLQADATVTICHSKTVDLASITKQADVLIAAVGRAEMITKDHVKPGAVVIDVGVNRTDAGLVGDVKFDEVSEIASAITPVPGGVGPMTITMLMANTIESAKRHAG</sequence>
<dbReference type="PRINTS" id="PR00085">
    <property type="entry name" value="THFDHDRGNASE"/>
</dbReference>
<keyword evidence="5 12" id="KW-0658">Purine biosynthesis</keyword>
<dbReference type="FunFam" id="3.40.50.10860:FF:000005">
    <property type="entry name" value="C-1-tetrahydrofolate synthase, cytoplasmic, putative"/>
    <property type="match status" value="1"/>
</dbReference>
<evidence type="ECO:0000256" key="2">
    <source>
        <dbReference type="ARBA" id="ARBA00011738"/>
    </source>
</evidence>
<dbReference type="RefSeq" id="WP_160803136.1">
    <property type="nucleotide sequence ID" value="NZ_WUUL01000019.1"/>
</dbReference>
<dbReference type="EMBL" id="WUUL01000019">
    <property type="protein sequence ID" value="MXQ55784.1"/>
    <property type="molecule type" value="Genomic_DNA"/>
</dbReference>
<evidence type="ECO:0000256" key="7">
    <source>
        <dbReference type="ARBA" id="ARBA00022857"/>
    </source>
</evidence>
<evidence type="ECO:0000313" key="15">
    <source>
        <dbReference type="EMBL" id="MXQ55784.1"/>
    </source>
</evidence>
<dbReference type="Gene3D" id="3.40.50.10860">
    <property type="entry name" value="Leucine Dehydrogenase, chain A, domain 1"/>
    <property type="match status" value="1"/>
</dbReference>
<evidence type="ECO:0000256" key="9">
    <source>
        <dbReference type="ARBA" id="ARBA00023102"/>
    </source>
</evidence>
<comment type="caution">
    <text evidence="15">The sequence shown here is derived from an EMBL/GenBank/DDBJ whole genome shotgun (WGS) entry which is preliminary data.</text>
</comment>
<reference evidence="15 16" key="1">
    <citation type="submission" date="2019-12" db="EMBL/GenBank/DDBJ databases">
        <title>Whole-genome analyses of novel actinobacteria.</title>
        <authorList>
            <person name="Sahin N."/>
            <person name="Saygin H."/>
        </authorList>
    </citation>
    <scope>NUCLEOTIDE SEQUENCE [LARGE SCALE GENOMIC DNA]</scope>
    <source>
        <strain evidence="15 16">KC615</strain>
    </source>
</reference>
<feature type="domain" description="Tetrahydrofolate dehydrogenase/cyclohydrolase NAD(P)-binding" evidence="14">
    <location>
        <begin position="139"/>
        <end position="280"/>
    </location>
</feature>
<dbReference type="InterPro" id="IPR020630">
    <property type="entry name" value="THF_DH/CycHdrlase_cat_dom"/>
</dbReference>
<evidence type="ECO:0000256" key="3">
    <source>
        <dbReference type="ARBA" id="ARBA00022563"/>
    </source>
</evidence>
<evidence type="ECO:0000256" key="12">
    <source>
        <dbReference type="HAMAP-Rule" id="MF_01576"/>
    </source>
</evidence>
<evidence type="ECO:0000256" key="4">
    <source>
        <dbReference type="ARBA" id="ARBA00022605"/>
    </source>
</evidence>
<dbReference type="GO" id="GO:0005829">
    <property type="term" value="C:cytosol"/>
    <property type="evidence" value="ECO:0007669"/>
    <property type="project" value="TreeGrafter"/>
</dbReference>
<dbReference type="InterPro" id="IPR036291">
    <property type="entry name" value="NAD(P)-bd_dom_sf"/>
</dbReference>
<dbReference type="GO" id="GO:0035999">
    <property type="term" value="P:tetrahydrofolate interconversion"/>
    <property type="evidence" value="ECO:0007669"/>
    <property type="project" value="UniProtKB-UniRule"/>
</dbReference>
<dbReference type="Pfam" id="PF00763">
    <property type="entry name" value="THF_DHG_CYH"/>
    <property type="match status" value="1"/>
</dbReference>
<comment type="catalytic activity">
    <reaction evidence="12">
        <text>(6R)-5,10-methylene-5,6,7,8-tetrahydrofolate + NADP(+) = (6R)-5,10-methenyltetrahydrofolate + NADPH</text>
        <dbReference type="Rhea" id="RHEA:22812"/>
        <dbReference type="ChEBI" id="CHEBI:15636"/>
        <dbReference type="ChEBI" id="CHEBI:57455"/>
        <dbReference type="ChEBI" id="CHEBI:57783"/>
        <dbReference type="ChEBI" id="CHEBI:58349"/>
        <dbReference type="EC" id="1.5.1.5"/>
    </reaction>
</comment>
<keyword evidence="4 12" id="KW-0028">Amino-acid biosynthesis</keyword>
<gene>
    <name evidence="12 15" type="primary">folD</name>
    <name evidence="15" type="ORF">GSM42_19050</name>
</gene>
<dbReference type="FunFam" id="3.40.50.720:FF:000094">
    <property type="entry name" value="Bifunctional protein FolD"/>
    <property type="match status" value="1"/>
</dbReference>
<dbReference type="SUPFAM" id="SSF51735">
    <property type="entry name" value="NAD(P)-binding Rossmann-fold domains"/>
    <property type="match status" value="1"/>
</dbReference>
<keyword evidence="10 12" id="KW-0486">Methionine biosynthesis</keyword>
<dbReference type="NCBIfam" id="NF010783">
    <property type="entry name" value="PRK14186.1"/>
    <property type="match status" value="1"/>
</dbReference>
<accession>A0A6I4W4T3</accession>
<evidence type="ECO:0000259" key="13">
    <source>
        <dbReference type="Pfam" id="PF00763"/>
    </source>
</evidence>
<dbReference type="PROSITE" id="PS00766">
    <property type="entry name" value="THF_DHG_CYH_1"/>
    <property type="match status" value="1"/>
</dbReference>
<dbReference type="EC" id="3.5.4.9" evidence="12"/>
<dbReference type="GO" id="GO:0006164">
    <property type="term" value="P:purine nucleotide biosynthetic process"/>
    <property type="evidence" value="ECO:0007669"/>
    <property type="project" value="UniProtKB-KW"/>
</dbReference>
<dbReference type="Gene3D" id="3.40.50.720">
    <property type="entry name" value="NAD(P)-binding Rossmann-like Domain"/>
    <property type="match status" value="1"/>
</dbReference>
<dbReference type="AlphaFoldDB" id="A0A6I4W4T3"/>
<evidence type="ECO:0000256" key="8">
    <source>
        <dbReference type="ARBA" id="ARBA00023002"/>
    </source>
</evidence>
<dbReference type="PANTHER" id="PTHR48099">
    <property type="entry name" value="C-1-TETRAHYDROFOLATE SYNTHASE, CYTOPLASMIC-RELATED"/>
    <property type="match status" value="1"/>
</dbReference>
<dbReference type="InterPro" id="IPR020867">
    <property type="entry name" value="THF_DH/CycHdrlase_CS"/>
</dbReference>
<dbReference type="PANTHER" id="PTHR48099:SF5">
    <property type="entry name" value="C-1-TETRAHYDROFOLATE SYNTHASE, CYTOPLASMIC"/>
    <property type="match status" value="1"/>
</dbReference>
<dbReference type="GO" id="GO:0000105">
    <property type="term" value="P:L-histidine biosynthetic process"/>
    <property type="evidence" value="ECO:0007669"/>
    <property type="project" value="UniProtKB-KW"/>
</dbReference>
<evidence type="ECO:0000256" key="10">
    <source>
        <dbReference type="ARBA" id="ARBA00023167"/>
    </source>
</evidence>
<feature type="binding site" evidence="12">
    <location>
        <position position="231"/>
    </location>
    <ligand>
        <name>NADP(+)</name>
        <dbReference type="ChEBI" id="CHEBI:58349"/>
    </ligand>
</feature>
<comment type="pathway">
    <text evidence="1 12">One-carbon metabolism; tetrahydrofolate interconversion.</text>
</comment>
<dbReference type="Pfam" id="PF02882">
    <property type="entry name" value="THF_DHG_CYH_C"/>
    <property type="match status" value="1"/>
</dbReference>
<evidence type="ECO:0000256" key="1">
    <source>
        <dbReference type="ARBA" id="ARBA00004777"/>
    </source>
</evidence>
<keyword evidence="9 12" id="KW-0368">Histidine biosynthesis</keyword>
<dbReference type="GO" id="GO:0009086">
    <property type="term" value="P:methionine biosynthetic process"/>
    <property type="evidence" value="ECO:0007669"/>
    <property type="project" value="UniProtKB-KW"/>
</dbReference>
<keyword evidence="7 12" id="KW-0521">NADP</keyword>
<name>A0A6I4W4T3_9BACL</name>
<evidence type="ECO:0000256" key="6">
    <source>
        <dbReference type="ARBA" id="ARBA00022801"/>
    </source>
</evidence>
<evidence type="ECO:0000313" key="16">
    <source>
        <dbReference type="Proteomes" id="UP000430692"/>
    </source>
</evidence>
<protein>
    <recommendedName>
        <fullName evidence="12">Bifunctional protein FolD</fullName>
    </recommendedName>
    <domain>
        <recommendedName>
            <fullName evidence="12">Methylenetetrahydrofolate dehydrogenase</fullName>
            <ecNumber evidence="12">1.5.1.5</ecNumber>
        </recommendedName>
    </domain>
    <domain>
        <recommendedName>
            <fullName evidence="12">Methenyltetrahydrofolate cyclohydrolase</fullName>
            <ecNumber evidence="12">3.5.4.9</ecNumber>
        </recommendedName>
    </domain>
</protein>
<evidence type="ECO:0000259" key="14">
    <source>
        <dbReference type="Pfam" id="PF02882"/>
    </source>
</evidence>
<keyword evidence="6 12" id="KW-0378">Hydrolase</keyword>
<dbReference type="CDD" id="cd01080">
    <property type="entry name" value="NAD_bind_m-THF_DH_Cyclohyd"/>
    <property type="match status" value="1"/>
</dbReference>
<dbReference type="InterPro" id="IPR046346">
    <property type="entry name" value="Aminoacid_DH-like_N_sf"/>
</dbReference>
<dbReference type="UniPathway" id="UPA00193"/>
<comment type="function">
    <text evidence="12">Catalyzes the oxidation of 5,10-methylenetetrahydrofolate to 5,10-methenyltetrahydrofolate and then the hydrolysis of 5,10-methenyltetrahydrofolate to 10-formyltetrahydrofolate.</text>
</comment>
<dbReference type="HAMAP" id="MF_01576">
    <property type="entry name" value="THF_DHG_CYH"/>
    <property type="match status" value="1"/>
</dbReference>
<evidence type="ECO:0000256" key="5">
    <source>
        <dbReference type="ARBA" id="ARBA00022755"/>
    </source>
</evidence>
<dbReference type="GO" id="GO:0004477">
    <property type="term" value="F:methenyltetrahydrofolate cyclohydrolase activity"/>
    <property type="evidence" value="ECO:0007669"/>
    <property type="project" value="UniProtKB-UniRule"/>
</dbReference>
<dbReference type="InterPro" id="IPR020631">
    <property type="entry name" value="THF_DH/CycHdrlase_NAD-bd_dom"/>
</dbReference>
<keyword evidence="3 12" id="KW-0554">One-carbon metabolism</keyword>
<evidence type="ECO:0000256" key="11">
    <source>
        <dbReference type="ARBA" id="ARBA00023268"/>
    </source>
</evidence>
<proteinExistence type="inferred from homology"/>
<feature type="domain" description="Tetrahydrofolate dehydrogenase/cyclohydrolase catalytic" evidence="13">
    <location>
        <begin position="6"/>
        <end position="120"/>
    </location>
</feature>